<feature type="transmembrane region" description="Helical" evidence="6">
    <location>
        <begin position="243"/>
        <end position="264"/>
    </location>
</feature>
<keyword evidence="2" id="KW-0813">Transport</keyword>
<feature type="transmembrane region" description="Helical" evidence="6">
    <location>
        <begin position="48"/>
        <end position="73"/>
    </location>
</feature>
<dbReference type="InterPro" id="IPR002293">
    <property type="entry name" value="AA/rel_permease1"/>
</dbReference>
<dbReference type="PANTHER" id="PTHR45649:SF11">
    <property type="entry name" value="TRANSPORTER, PUTATIVE (EUROFUNG)-RELATED"/>
    <property type="match status" value="1"/>
</dbReference>
<comment type="subcellular location">
    <subcellularLocation>
        <location evidence="1">Membrane</location>
        <topology evidence="1">Multi-pass membrane protein</topology>
    </subcellularLocation>
</comment>
<evidence type="ECO:0000313" key="7">
    <source>
        <dbReference type="EMBL" id="KAJ5385878.1"/>
    </source>
</evidence>
<name>A0A9X0B2N3_9EURO</name>
<evidence type="ECO:0000313" key="8">
    <source>
        <dbReference type="Proteomes" id="UP001147747"/>
    </source>
</evidence>
<keyword evidence="8" id="KW-1185">Reference proteome</keyword>
<evidence type="ECO:0000256" key="4">
    <source>
        <dbReference type="ARBA" id="ARBA00022989"/>
    </source>
</evidence>
<evidence type="ECO:0000256" key="6">
    <source>
        <dbReference type="SAM" id="Phobius"/>
    </source>
</evidence>
<keyword evidence="4 6" id="KW-1133">Transmembrane helix</keyword>
<dbReference type="Pfam" id="PF13520">
    <property type="entry name" value="AA_permease_2"/>
    <property type="match status" value="2"/>
</dbReference>
<dbReference type="AlphaFoldDB" id="A0A9X0B2N3"/>
<dbReference type="EMBL" id="JAPZBU010000009">
    <property type="protein sequence ID" value="KAJ5385878.1"/>
    <property type="molecule type" value="Genomic_DNA"/>
</dbReference>
<feature type="transmembrane region" description="Helical" evidence="6">
    <location>
        <begin position="424"/>
        <end position="442"/>
    </location>
</feature>
<feature type="transmembrane region" description="Helical" evidence="6">
    <location>
        <begin position="519"/>
        <end position="537"/>
    </location>
</feature>
<feature type="transmembrane region" description="Helical" evidence="6">
    <location>
        <begin position="79"/>
        <end position="103"/>
    </location>
</feature>
<dbReference type="GO" id="GO:0022857">
    <property type="term" value="F:transmembrane transporter activity"/>
    <property type="evidence" value="ECO:0007669"/>
    <property type="project" value="InterPro"/>
</dbReference>
<proteinExistence type="predicted"/>
<organism evidence="7 8">
    <name type="scientific">Penicillium cosmopolitanum</name>
    <dbReference type="NCBI Taxonomy" id="1131564"/>
    <lineage>
        <taxon>Eukaryota</taxon>
        <taxon>Fungi</taxon>
        <taxon>Dikarya</taxon>
        <taxon>Ascomycota</taxon>
        <taxon>Pezizomycotina</taxon>
        <taxon>Eurotiomycetes</taxon>
        <taxon>Eurotiomycetidae</taxon>
        <taxon>Eurotiales</taxon>
        <taxon>Aspergillaceae</taxon>
        <taxon>Penicillium</taxon>
    </lineage>
</organism>
<evidence type="ECO:0000256" key="2">
    <source>
        <dbReference type="ARBA" id="ARBA00022448"/>
    </source>
</evidence>
<dbReference type="PIRSF" id="PIRSF006060">
    <property type="entry name" value="AA_transporter"/>
    <property type="match status" value="1"/>
</dbReference>
<feature type="transmembrane region" description="Helical" evidence="6">
    <location>
        <begin position="486"/>
        <end position="507"/>
    </location>
</feature>
<reference evidence="7" key="2">
    <citation type="journal article" date="2023" name="IMA Fungus">
        <title>Comparative genomic study of the Penicillium genus elucidates a diverse pangenome and 15 lateral gene transfer events.</title>
        <authorList>
            <person name="Petersen C."/>
            <person name="Sorensen T."/>
            <person name="Nielsen M.R."/>
            <person name="Sondergaard T.E."/>
            <person name="Sorensen J.L."/>
            <person name="Fitzpatrick D.A."/>
            <person name="Frisvad J.C."/>
            <person name="Nielsen K.L."/>
        </authorList>
    </citation>
    <scope>NUCLEOTIDE SEQUENCE</scope>
    <source>
        <strain evidence="7">IBT 29677</strain>
    </source>
</reference>
<feature type="transmembrane region" description="Helical" evidence="6">
    <location>
        <begin position="168"/>
        <end position="188"/>
    </location>
</feature>
<dbReference type="OrthoDB" id="2417308at2759"/>
<evidence type="ECO:0008006" key="9">
    <source>
        <dbReference type="Google" id="ProtNLM"/>
    </source>
</evidence>
<dbReference type="PANTHER" id="PTHR45649">
    <property type="entry name" value="AMINO-ACID PERMEASE BAT1"/>
    <property type="match status" value="1"/>
</dbReference>
<dbReference type="Proteomes" id="UP001147747">
    <property type="component" value="Unassembled WGS sequence"/>
</dbReference>
<gene>
    <name evidence="7" type="ORF">N7509_008419</name>
</gene>
<feature type="transmembrane region" description="Helical" evidence="6">
    <location>
        <begin position="276"/>
        <end position="300"/>
    </location>
</feature>
<evidence type="ECO:0000256" key="1">
    <source>
        <dbReference type="ARBA" id="ARBA00004141"/>
    </source>
</evidence>
<feature type="transmembrane region" description="Helical" evidence="6">
    <location>
        <begin position="200"/>
        <end position="223"/>
    </location>
</feature>
<dbReference type="RefSeq" id="XP_056483676.1">
    <property type="nucleotide sequence ID" value="XM_056633056.1"/>
</dbReference>
<keyword evidence="3 6" id="KW-0812">Transmembrane</keyword>
<dbReference type="GeneID" id="81372036"/>
<dbReference type="Gene3D" id="1.20.1740.10">
    <property type="entry name" value="Amino acid/polyamine transporter I"/>
    <property type="match status" value="1"/>
</dbReference>
<sequence length="561" mass="61741">MTADKRTLDAEAESEGKGLGDILDLDDAVLRAQGHEIKLERSFSWMGALGLAFSIVNSWLTYASCFGVAYSYGSGPVAVFSPVVSALVQWIMLMGVAELSSAFPSSGGQYHFTYIVAPDRCKAFLAYMVGAINVIAWWVNTASGTIYTAISAFGVCQFLTGGFQGTQWQVYLCYLLLILLTLVPIFIIPQQRIENMTKTAMFLSMVGFVLVVIVCLVMGRGTYQPSRIMEYRCTSGWNPGVGFLLGIGNGEYAFAAAGACVHIAEEIPNPSRKVPLVINLTIALGAITLVPWIIAMTSVIHDIEAVQNSFLPSLELFHQATGSKAAAAALQIYLTILYYSKFFLDAYLFSLSPYINTPQACVPSQWITSSRMTWAFSRDVSFSTIPTDDHSIMYSDSMAFIKNGLPFSNYWAEVDSERNIPIRATLLSAGFCTIYGLLYIASTQAFNSIINTAVLMLNITYTVPQAILIVRGRAMLPARHFNLRNYGYLVHVFSVLWLILSAVLFFLPTSNPPTLANMNYNSVVIVGIYSIVLLCWIERRQKFCGPAIDWDILNAAEATSE</sequence>
<evidence type="ECO:0000256" key="3">
    <source>
        <dbReference type="ARBA" id="ARBA00022692"/>
    </source>
</evidence>
<reference evidence="7" key="1">
    <citation type="submission" date="2022-12" db="EMBL/GenBank/DDBJ databases">
        <authorList>
            <person name="Petersen C."/>
        </authorList>
    </citation>
    <scope>NUCLEOTIDE SEQUENCE</scope>
    <source>
        <strain evidence="7">IBT 29677</strain>
    </source>
</reference>
<accession>A0A9X0B2N3</accession>
<keyword evidence="5 6" id="KW-0472">Membrane</keyword>
<comment type="caution">
    <text evidence="7">The sequence shown here is derived from an EMBL/GenBank/DDBJ whole genome shotgun (WGS) entry which is preliminary data.</text>
</comment>
<feature type="transmembrane region" description="Helical" evidence="6">
    <location>
        <begin position="448"/>
        <end position="470"/>
    </location>
</feature>
<protein>
    <recommendedName>
        <fullName evidence="9">Amino acid permease/ SLC12A domain-containing protein</fullName>
    </recommendedName>
</protein>
<evidence type="ECO:0000256" key="5">
    <source>
        <dbReference type="ARBA" id="ARBA00023136"/>
    </source>
</evidence>
<dbReference type="GO" id="GO:0016020">
    <property type="term" value="C:membrane"/>
    <property type="evidence" value="ECO:0007669"/>
    <property type="project" value="UniProtKB-SubCell"/>
</dbReference>
<feature type="transmembrane region" description="Helical" evidence="6">
    <location>
        <begin position="124"/>
        <end position="148"/>
    </location>
</feature>